<dbReference type="Pfam" id="PF08281">
    <property type="entry name" value="Sigma70_r4_2"/>
    <property type="match status" value="1"/>
</dbReference>
<dbReference type="InterPro" id="IPR013325">
    <property type="entry name" value="RNA_pol_sigma_r2"/>
</dbReference>
<dbReference type="InterPro" id="IPR039425">
    <property type="entry name" value="RNA_pol_sigma-70-like"/>
</dbReference>
<dbReference type="Proteomes" id="UP000621266">
    <property type="component" value="Unassembled WGS sequence"/>
</dbReference>
<keyword evidence="8" id="KW-1185">Reference proteome</keyword>
<dbReference type="NCBIfam" id="TIGR02937">
    <property type="entry name" value="sigma70-ECF"/>
    <property type="match status" value="1"/>
</dbReference>
<dbReference type="PANTHER" id="PTHR43133">
    <property type="entry name" value="RNA POLYMERASE ECF-TYPE SIGMA FACTO"/>
    <property type="match status" value="1"/>
</dbReference>
<dbReference type="Gene3D" id="1.10.1740.10">
    <property type="match status" value="1"/>
</dbReference>
<evidence type="ECO:0000256" key="1">
    <source>
        <dbReference type="ARBA" id="ARBA00010641"/>
    </source>
</evidence>
<comment type="caution">
    <text evidence="7">The sequence shown here is derived from an EMBL/GenBank/DDBJ whole genome shotgun (WGS) entry which is preliminary data.</text>
</comment>
<dbReference type="InterPro" id="IPR036388">
    <property type="entry name" value="WH-like_DNA-bd_sf"/>
</dbReference>
<evidence type="ECO:0000256" key="2">
    <source>
        <dbReference type="ARBA" id="ARBA00023015"/>
    </source>
</evidence>
<comment type="similarity">
    <text evidence="1">Belongs to the sigma-70 factor family. ECF subfamily.</text>
</comment>
<evidence type="ECO:0000256" key="3">
    <source>
        <dbReference type="ARBA" id="ARBA00023082"/>
    </source>
</evidence>
<keyword evidence="4" id="KW-0238">DNA-binding</keyword>
<dbReference type="RefSeq" id="WP_098754470.1">
    <property type="nucleotide sequence ID" value="NZ_WHPN01000281.1"/>
</dbReference>
<protein>
    <submittedName>
        <fullName evidence="7">Sigma-70 family RNA polymerase sigma factor</fullName>
    </submittedName>
</protein>
<evidence type="ECO:0000256" key="4">
    <source>
        <dbReference type="ARBA" id="ARBA00023125"/>
    </source>
</evidence>
<evidence type="ECO:0000313" key="7">
    <source>
        <dbReference type="EMBL" id="KAF4408268.1"/>
    </source>
</evidence>
<reference evidence="7 8" key="1">
    <citation type="submission" date="2019-10" db="EMBL/GenBank/DDBJ databases">
        <title>Streptomyces tenebrisbrunneis sp.nov., an endogenous actinomycete isolated from of Lycium ruthenicum.</title>
        <authorList>
            <person name="Ma L."/>
        </authorList>
    </citation>
    <scope>NUCLEOTIDE SEQUENCE [LARGE SCALE GENOMIC DNA]</scope>
    <source>
        <strain evidence="7 8">TRM 66187</strain>
    </source>
</reference>
<dbReference type="SUPFAM" id="SSF88659">
    <property type="entry name" value="Sigma3 and sigma4 domains of RNA polymerase sigma factors"/>
    <property type="match status" value="1"/>
</dbReference>
<dbReference type="SUPFAM" id="SSF88946">
    <property type="entry name" value="Sigma2 domain of RNA polymerase sigma factors"/>
    <property type="match status" value="1"/>
</dbReference>
<keyword evidence="2" id="KW-0805">Transcription regulation</keyword>
<sequence length="184" mass="20513">MPGEPFEEEFDAVYRRWYRPLLAKASMVCGALHTLAYDAVQEAFVQCWRRMNAPHAEPVRNWGPWLTRTVIREAVKVCNRHPATAPLDEAESSARGPDMAALMDVKEGFLQVCTAIARLPPRQRAVMVLHHLDGLSAADIADILGTEPSTVRVQLSTARRKLEPLSVKLRQLGLFDAAEGGDQR</sequence>
<accession>A0ABQ7FJW2</accession>
<keyword evidence="5" id="KW-0804">Transcription</keyword>
<evidence type="ECO:0000256" key="5">
    <source>
        <dbReference type="ARBA" id="ARBA00023163"/>
    </source>
</evidence>
<dbReference type="CDD" id="cd06171">
    <property type="entry name" value="Sigma70_r4"/>
    <property type="match status" value="1"/>
</dbReference>
<dbReference type="InterPro" id="IPR013324">
    <property type="entry name" value="RNA_pol_sigma_r3/r4-like"/>
</dbReference>
<keyword evidence="3" id="KW-0731">Sigma factor</keyword>
<dbReference type="InterPro" id="IPR013249">
    <property type="entry name" value="RNA_pol_sigma70_r4_t2"/>
</dbReference>
<dbReference type="EMBL" id="WHPN01000281">
    <property type="protein sequence ID" value="KAF4408268.1"/>
    <property type="molecule type" value="Genomic_DNA"/>
</dbReference>
<evidence type="ECO:0000313" key="8">
    <source>
        <dbReference type="Proteomes" id="UP000621266"/>
    </source>
</evidence>
<name>A0ABQ7FJW2_9ACTN</name>
<feature type="domain" description="RNA polymerase sigma factor 70 region 4 type 2" evidence="6">
    <location>
        <begin position="114"/>
        <end position="162"/>
    </location>
</feature>
<gene>
    <name evidence="7" type="ORF">GCU69_15040</name>
</gene>
<organism evidence="7 8">
    <name type="scientific">Streptomyces lycii</name>
    <dbReference type="NCBI Taxonomy" id="2654337"/>
    <lineage>
        <taxon>Bacteria</taxon>
        <taxon>Bacillati</taxon>
        <taxon>Actinomycetota</taxon>
        <taxon>Actinomycetes</taxon>
        <taxon>Kitasatosporales</taxon>
        <taxon>Streptomycetaceae</taxon>
        <taxon>Streptomyces</taxon>
    </lineage>
</organism>
<evidence type="ECO:0000259" key="6">
    <source>
        <dbReference type="Pfam" id="PF08281"/>
    </source>
</evidence>
<dbReference type="InterPro" id="IPR014284">
    <property type="entry name" value="RNA_pol_sigma-70_dom"/>
</dbReference>
<dbReference type="PANTHER" id="PTHR43133:SF8">
    <property type="entry name" value="RNA POLYMERASE SIGMA FACTOR HI_1459-RELATED"/>
    <property type="match status" value="1"/>
</dbReference>
<dbReference type="Gene3D" id="1.10.10.10">
    <property type="entry name" value="Winged helix-like DNA-binding domain superfamily/Winged helix DNA-binding domain"/>
    <property type="match status" value="1"/>
</dbReference>
<proteinExistence type="inferred from homology"/>